<evidence type="ECO:0000313" key="1">
    <source>
        <dbReference type="EMBL" id="KAJ8677955.1"/>
    </source>
</evidence>
<gene>
    <name evidence="1" type="ORF">QAD02_013742</name>
</gene>
<keyword evidence="2" id="KW-1185">Reference proteome</keyword>
<dbReference type="Proteomes" id="UP001239111">
    <property type="component" value="Chromosome 2"/>
</dbReference>
<protein>
    <submittedName>
        <fullName evidence="1">Uncharacterized protein</fullName>
    </submittedName>
</protein>
<accession>A0ACC2P847</accession>
<evidence type="ECO:0000313" key="2">
    <source>
        <dbReference type="Proteomes" id="UP001239111"/>
    </source>
</evidence>
<name>A0ACC2P847_9HYME</name>
<organism evidence="1 2">
    <name type="scientific">Eretmocerus hayati</name>
    <dbReference type="NCBI Taxonomy" id="131215"/>
    <lineage>
        <taxon>Eukaryota</taxon>
        <taxon>Metazoa</taxon>
        <taxon>Ecdysozoa</taxon>
        <taxon>Arthropoda</taxon>
        <taxon>Hexapoda</taxon>
        <taxon>Insecta</taxon>
        <taxon>Pterygota</taxon>
        <taxon>Neoptera</taxon>
        <taxon>Endopterygota</taxon>
        <taxon>Hymenoptera</taxon>
        <taxon>Apocrita</taxon>
        <taxon>Proctotrupomorpha</taxon>
        <taxon>Chalcidoidea</taxon>
        <taxon>Aphelinidae</taxon>
        <taxon>Aphelininae</taxon>
        <taxon>Eretmocerus</taxon>
    </lineage>
</organism>
<proteinExistence type="predicted"/>
<reference evidence="1" key="1">
    <citation type="submission" date="2023-04" db="EMBL/GenBank/DDBJ databases">
        <title>A chromosome-level genome assembly of the parasitoid wasp Eretmocerus hayati.</title>
        <authorList>
            <person name="Zhong Y."/>
            <person name="Liu S."/>
            <person name="Liu Y."/>
        </authorList>
    </citation>
    <scope>NUCLEOTIDE SEQUENCE</scope>
    <source>
        <strain evidence="1">ZJU_SS_LIU_2023</strain>
    </source>
</reference>
<comment type="caution">
    <text evidence="1">The sequence shown here is derived from an EMBL/GenBank/DDBJ whole genome shotgun (WGS) entry which is preliminary data.</text>
</comment>
<sequence>MSKPKKGFEYDGFCYSKKEEFKWTESFQCLYKYKGCPATLTKSKKDGSVKLKHEHICRKFLEKKQVRSEVRAAFSTPGMEHAPSKRVCNAILSRHVDAAKDMKKGSVYRYARLEKEKHKLPIPLPRHKKHDSIRTVGEELRGMGSLAYQFGEEERELTFKYLEPEDKSKPGGRVILMMDKENTAKLARKAETVFGDATFDAAIGVHDCYQVFTMMVKDEGKFKPLWWALMEDKKEETYDRMFEGAKEEVPDLQPTKLESDFEKGLRNAFKRAFPGATVEGCGFHHNQLRKLMALVRLPPEQFEAGFKTIRDETLEMYGGHHVVTEYMDVYWEN</sequence>
<dbReference type="EMBL" id="CM056742">
    <property type="protein sequence ID" value="KAJ8677955.1"/>
    <property type="molecule type" value="Genomic_DNA"/>
</dbReference>